<feature type="transmembrane region" description="Helical" evidence="1">
    <location>
        <begin position="50"/>
        <end position="73"/>
    </location>
</feature>
<keyword evidence="1" id="KW-0812">Transmembrane</keyword>
<name>A0A371JKT2_9FLAO</name>
<organism evidence="2 3">
    <name type="scientific">Flagellimonas nanhaiensis</name>
    <dbReference type="NCBI Taxonomy" id="2292706"/>
    <lineage>
        <taxon>Bacteria</taxon>
        <taxon>Pseudomonadati</taxon>
        <taxon>Bacteroidota</taxon>
        <taxon>Flavobacteriia</taxon>
        <taxon>Flavobacteriales</taxon>
        <taxon>Flavobacteriaceae</taxon>
        <taxon>Flagellimonas</taxon>
    </lineage>
</organism>
<dbReference type="AlphaFoldDB" id="A0A371JKT2"/>
<comment type="caution">
    <text evidence="2">The sequence shown here is derived from an EMBL/GenBank/DDBJ whole genome shotgun (WGS) entry which is preliminary data.</text>
</comment>
<dbReference type="Proteomes" id="UP000261828">
    <property type="component" value="Unassembled WGS sequence"/>
</dbReference>
<dbReference type="EMBL" id="QTJX01000010">
    <property type="protein sequence ID" value="RDY57560.1"/>
    <property type="molecule type" value="Genomic_DNA"/>
</dbReference>
<evidence type="ECO:0000313" key="3">
    <source>
        <dbReference type="Proteomes" id="UP000261828"/>
    </source>
</evidence>
<keyword evidence="1" id="KW-0472">Membrane</keyword>
<gene>
    <name evidence="2" type="ORF">DX873_18550</name>
</gene>
<sequence>MDKLTSSSTISKTGIENSELQDSDISLAVIPPKSTRPPGGTEYVGDFSSVLVPMLILYLIILFAVSWAGYRFFRKSR</sequence>
<keyword evidence="3" id="KW-1185">Reference proteome</keyword>
<evidence type="ECO:0000256" key="1">
    <source>
        <dbReference type="SAM" id="Phobius"/>
    </source>
</evidence>
<proteinExistence type="predicted"/>
<keyword evidence="1" id="KW-1133">Transmembrane helix</keyword>
<protein>
    <submittedName>
        <fullName evidence="2">Uncharacterized protein</fullName>
    </submittedName>
</protein>
<reference evidence="2 3" key="1">
    <citation type="submission" date="2018-08" db="EMBL/GenBank/DDBJ databases">
        <title>Muricauda nanhaiensis sp. nov., isolated from seawater of the South China Sea.</title>
        <authorList>
            <person name="Dang Y."/>
        </authorList>
    </citation>
    <scope>NUCLEOTIDE SEQUENCE [LARGE SCALE GENOMIC DNA]</scope>
    <source>
        <strain evidence="2 3">SM1704</strain>
    </source>
</reference>
<dbReference type="RefSeq" id="WP_116185995.1">
    <property type="nucleotide sequence ID" value="NZ_QTJX01000010.1"/>
</dbReference>
<accession>A0A371JKT2</accession>
<evidence type="ECO:0000313" key="2">
    <source>
        <dbReference type="EMBL" id="RDY57560.1"/>
    </source>
</evidence>